<comment type="subcellular location">
    <subcellularLocation>
        <location evidence="1">Membrane</location>
        <topology evidence="1">Multi-pass membrane protein</topology>
    </subcellularLocation>
    <subcellularLocation>
        <location evidence="14">Postsynaptic cell membrane</location>
    </subcellularLocation>
</comment>
<dbReference type="EMBL" id="MUJZ01012369">
    <property type="protein sequence ID" value="OTF81683.1"/>
    <property type="molecule type" value="Genomic_DNA"/>
</dbReference>
<evidence type="ECO:0000313" key="20">
    <source>
        <dbReference type="Proteomes" id="UP000194236"/>
    </source>
</evidence>
<name>A0A1Y3BPG1_EURMA</name>
<evidence type="ECO:0000256" key="14">
    <source>
        <dbReference type="ARBA" id="ARBA00034100"/>
    </source>
</evidence>
<comment type="caution">
    <text evidence="19">The sequence shown here is derived from an EMBL/GenBank/DDBJ whole genome shotgun (WGS) entry which is preliminary data.</text>
</comment>
<evidence type="ECO:0000256" key="2">
    <source>
        <dbReference type="ARBA" id="ARBA00008685"/>
    </source>
</evidence>
<evidence type="ECO:0000256" key="16">
    <source>
        <dbReference type="SAM" id="Phobius"/>
    </source>
</evidence>
<dbReference type="SMART" id="SM00079">
    <property type="entry name" value="PBPe"/>
    <property type="match status" value="1"/>
</dbReference>
<keyword evidence="12" id="KW-1071">Ligand-gated ion channel</keyword>
<dbReference type="FunFam" id="3.40.190.10:FF:000061">
    <property type="entry name" value="Glutamate receptor, ionotropic kainate"/>
    <property type="match status" value="1"/>
</dbReference>
<dbReference type="SMART" id="SM00918">
    <property type="entry name" value="Lig_chan-Glu_bd"/>
    <property type="match status" value="1"/>
</dbReference>
<dbReference type="Gene3D" id="3.40.50.2300">
    <property type="match status" value="1"/>
</dbReference>
<keyword evidence="5 16" id="KW-1133">Transmembrane helix</keyword>
<evidence type="ECO:0000256" key="15">
    <source>
        <dbReference type="SAM" id="MobiDB-lite"/>
    </source>
</evidence>
<dbReference type="InterPro" id="IPR015683">
    <property type="entry name" value="Ionotropic_Glu_rcpt"/>
</dbReference>
<keyword evidence="9 19" id="KW-0675">Receptor</keyword>
<reference evidence="19 20" key="1">
    <citation type="submission" date="2017-03" db="EMBL/GenBank/DDBJ databases">
        <title>Genome Survey of Euroglyphus maynei.</title>
        <authorList>
            <person name="Arlian L.G."/>
            <person name="Morgan M.S."/>
            <person name="Rider S.D."/>
        </authorList>
    </citation>
    <scope>NUCLEOTIDE SEQUENCE [LARGE SCALE GENOMIC DNA]</scope>
    <source>
        <strain evidence="19">Arlian Lab</strain>
        <tissue evidence="19">Whole body</tissue>
    </source>
</reference>
<keyword evidence="3" id="KW-0813">Transport</keyword>
<keyword evidence="6" id="KW-0770">Synapse</keyword>
<evidence type="ECO:0000256" key="5">
    <source>
        <dbReference type="ARBA" id="ARBA00022989"/>
    </source>
</evidence>
<proteinExistence type="inferred from homology"/>
<keyword evidence="13" id="KW-0407">Ion channel</keyword>
<accession>A0A1Y3BPG1</accession>
<organism evidence="19 20">
    <name type="scientific">Euroglyphus maynei</name>
    <name type="common">Mayne's house dust mite</name>
    <dbReference type="NCBI Taxonomy" id="6958"/>
    <lineage>
        <taxon>Eukaryota</taxon>
        <taxon>Metazoa</taxon>
        <taxon>Ecdysozoa</taxon>
        <taxon>Arthropoda</taxon>
        <taxon>Chelicerata</taxon>
        <taxon>Arachnida</taxon>
        <taxon>Acari</taxon>
        <taxon>Acariformes</taxon>
        <taxon>Sarcoptiformes</taxon>
        <taxon>Astigmata</taxon>
        <taxon>Psoroptidia</taxon>
        <taxon>Analgoidea</taxon>
        <taxon>Pyroglyphidae</taxon>
        <taxon>Pyroglyphinae</taxon>
        <taxon>Euroglyphus</taxon>
    </lineage>
</organism>
<evidence type="ECO:0000259" key="18">
    <source>
        <dbReference type="SMART" id="SM00918"/>
    </source>
</evidence>
<evidence type="ECO:0000259" key="17">
    <source>
        <dbReference type="SMART" id="SM00079"/>
    </source>
</evidence>
<dbReference type="Pfam" id="PF10613">
    <property type="entry name" value="Lig_chan-Glu_bd"/>
    <property type="match status" value="1"/>
</dbReference>
<evidence type="ECO:0000313" key="19">
    <source>
        <dbReference type="EMBL" id="OTF81683.1"/>
    </source>
</evidence>
<dbReference type="FunFam" id="1.10.287.70:FF:000134">
    <property type="entry name" value="Glutamate receptor, ionotropic kainate"/>
    <property type="match status" value="1"/>
</dbReference>
<evidence type="ECO:0000256" key="3">
    <source>
        <dbReference type="ARBA" id="ARBA00022448"/>
    </source>
</evidence>
<keyword evidence="20" id="KW-1185">Reference proteome</keyword>
<sequence>MIFDGMEILTTALLELNEFDTLSIDCHSNDDAWQYGTTIINFIRQVATEGITGWVGFDESGFRANLTFDIVTMTENDFEQIGYWKNGIVHKTERWYHHLPSQEKMPLIRVTTVLNDPFVMNSKSSKELHGNDRYEGFVVDMMKEIGKFLNVRFEINLVKDGTYGALINSTTNEWNGMIGEVLRGEADIAVADLTINSNRELAVDFTYPFMSTGISIIYKKPTTKETSLWSFLSPFSTVVWICLLAAIVSISLIFFYVGRFTPYEWCDPHPCKHHEPVLENQCNMRNSFWCIIGSLMQQGSDVAPKLVSIHSFIHSVINISFHSFLPRAMSTRIISAIWYFFTLIIVSSYTANLAAFLTVEKVPFPFENVEQLAQQTKIKYGCLKNGATHKFFANSKIPLYRKMAEFMEQHPEVLMTSNAMGRERVEKQNGKYAFFMESATIEYITERYCNLTQVGGLLDSKGYGVATRKGAKIRASLSEVILKLQETGVLQQLKDRWWKQKGGGQCVAASTPLTELGLKNLGGVFVVLVVGALAALIFGICEFLIKTRISTNNSTTYPQDLCEEFKFVMSCQKSTKLLKRRSMKSLSQTPAATVGSGGITIPSGNNDQQRPQLLMMSNNMNDPNQPLSPTPTTTTVPTMIIDGSFEQNNHIANGVLGIN</sequence>
<keyword evidence="11" id="KW-0628">Postsynaptic cell membrane</keyword>
<feature type="transmembrane region" description="Helical" evidence="16">
    <location>
        <begin position="521"/>
        <end position="545"/>
    </location>
</feature>
<dbReference type="Pfam" id="PF00060">
    <property type="entry name" value="Lig_chan"/>
    <property type="match status" value="2"/>
</dbReference>
<evidence type="ECO:0000256" key="7">
    <source>
        <dbReference type="ARBA" id="ARBA00023065"/>
    </source>
</evidence>
<keyword evidence="10" id="KW-0325">Glycoprotein</keyword>
<dbReference type="GO" id="GO:0045211">
    <property type="term" value="C:postsynaptic membrane"/>
    <property type="evidence" value="ECO:0007669"/>
    <property type="project" value="UniProtKB-SubCell"/>
</dbReference>
<gene>
    <name evidence="19" type="ORF">BLA29_002701</name>
</gene>
<evidence type="ECO:0000256" key="6">
    <source>
        <dbReference type="ARBA" id="ARBA00023018"/>
    </source>
</evidence>
<keyword evidence="7" id="KW-0406">Ion transport</keyword>
<dbReference type="SUPFAM" id="SSF53850">
    <property type="entry name" value="Periplasmic binding protein-like II"/>
    <property type="match status" value="1"/>
</dbReference>
<evidence type="ECO:0000256" key="12">
    <source>
        <dbReference type="ARBA" id="ARBA00023286"/>
    </source>
</evidence>
<feature type="domain" description="Ionotropic glutamate receptor C-terminal" evidence="17">
    <location>
        <begin position="107"/>
        <end position="500"/>
    </location>
</feature>
<feature type="transmembrane region" description="Helical" evidence="16">
    <location>
        <begin position="228"/>
        <end position="257"/>
    </location>
</feature>
<evidence type="ECO:0000256" key="4">
    <source>
        <dbReference type="ARBA" id="ARBA00022692"/>
    </source>
</evidence>
<keyword evidence="4 16" id="KW-0812">Transmembrane</keyword>
<protein>
    <submittedName>
        <fullName evidence="19">Glutamate receptor, ionotropic kainate 2-like protein</fullName>
    </submittedName>
</protein>
<feature type="domain" description="Ionotropic glutamate receptor L-glutamate and glycine-binding" evidence="18">
    <location>
        <begin position="117"/>
        <end position="183"/>
    </location>
</feature>
<keyword evidence="8 16" id="KW-0472">Membrane</keyword>
<evidence type="ECO:0000256" key="8">
    <source>
        <dbReference type="ARBA" id="ARBA00023136"/>
    </source>
</evidence>
<dbReference type="Gene3D" id="3.40.190.10">
    <property type="entry name" value="Periplasmic binding protein-like II"/>
    <property type="match status" value="2"/>
</dbReference>
<dbReference type="Proteomes" id="UP000194236">
    <property type="component" value="Unassembled WGS sequence"/>
</dbReference>
<evidence type="ECO:0000256" key="10">
    <source>
        <dbReference type="ARBA" id="ARBA00023180"/>
    </source>
</evidence>
<feature type="region of interest" description="Disordered" evidence="15">
    <location>
        <begin position="589"/>
        <end position="610"/>
    </location>
</feature>
<dbReference type="InterPro" id="IPR001828">
    <property type="entry name" value="ANF_lig-bd_rcpt"/>
</dbReference>
<dbReference type="Gene3D" id="1.10.287.70">
    <property type="match status" value="1"/>
</dbReference>
<comment type="similarity">
    <text evidence="2">Belongs to the glutamate-gated ion channel (TC 1.A.10.1) family.</text>
</comment>
<dbReference type="Pfam" id="PF01094">
    <property type="entry name" value="ANF_receptor"/>
    <property type="match status" value="1"/>
</dbReference>
<evidence type="ECO:0000256" key="11">
    <source>
        <dbReference type="ARBA" id="ARBA00023257"/>
    </source>
</evidence>
<feature type="transmembrane region" description="Helical" evidence="16">
    <location>
        <begin position="337"/>
        <end position="359"/>
    </location>
</feature>
<dbReference type="InterPro" id="IPR019594">
    <property type="entry name" value="Glu/Gly-bd"/>
</dbReference>
<dbReference type="AlphaFoldDB" id="A0A1Y3BPG1"/>
<dbReference type="SUPFAM" id="SSF53822">
    <property type="entry name" value="Periplasmic binding protein-like I"/>
    <property type="match status" value="1"/>
</dbReference>
<dbReference type="OrthoDB" id="5984008at2759"/>
<evidence type="ECO:0000256" key="1">
    <source>
        <dbReference type="ARBA" id="ARBA00004141"/>
    </source>
</evidence>
<dbReference type="InterPro" id="IPR001320">
    <property type="entry name" value="Iontro_rcpt_C"/>
</dbReference>
<dbReference type="GO" id="GO:0015276">
    <property type="term" value="F:ligand-gated monoatomic ion channel activity"/>
    <property type="evidence" value="ECO:0007669"/>
    <property type="project" value="InterPro"/>
</dbReference>
<evidence type="ECO:0000256" key="9">
    <source>
        <dbReference type="ARBA" id="ARBA00023170"/>
    </source>
</evidence>
<dbReference type="InterPro" id="IPR028082">
    <property type="entry name" value="Peripla_BP_I"/>
</dbReference>
<dbReference type="PANTHER" id="PTHR18966">
    <property type="entry name" value="IONOTROPIC GLUTAMATE RECEPTOR"/>
    <property type="match status" value="1"/>
</dbReference>
<evidence type="ECO:0000256" key="13">
    <source>
        <dbReference type="ARBA" id="ARBA00023303"/>
    </source>
</evidence>
<dbReference type="FunFam" id="3.40.190.10:FF:000178">
    <property type="entry name" value="Glutamate receptor subunit"/>
    <property type="match status" value="1"/>
</dbReference>